<feature type="transmembrane region" description="Helical" evidence="13">
    <location>
        <begin position="53"/>
        <end position="86"/>
    </location>
</feature>
<keyword evidence="4" id="KW-0597">Phosphoprotein</keyword>
<evidence type="ECO:0000313" key="15">
    <source>
        <dbReference type="EMBL" id="GAA4004031.1"/>
    </source>
</evidence>
<dbReference type="Gene3D" id="1.20.120.620">
    <property type="entry name" value="Backbone structure of the membrane domain of e. Coli histidine kinase receptor kdpd"/>
    <property type="match status" value="1"/>
</dbReference>
<feature type="domain" description="Histidine kinase" evidence="14">
    <location>
        <begin position="148"/>
        <end position="343"/>
    </location>
</feature>
<dbReference type="GO" id="GO:0016301">
    <property type="term" value="F:kinase activity"/>
    <property type="evidence" value="ECO:0007669"/>
    <property type="project" value="UniProtKB-KW"/>
</dbReference>
<dbReference type="EMBL" id="BAAAZD010000001">
    <property type="protein sequence ID" value="GAA4004031.1"/>
    <property type="molecule type" value="Genomic_DNA"/>
</dbReference>
<sequence>MTGPFHNLGRWTERYPLARLGFAADFAVAVVGVAIATRVRFAIDTQLPPGFPFLTYFPVVLIAAFVLGTRAGIITAILAGVASYYWFLHPGGAFDLTHNGAIAMAFYSFITGTEIALVHWMQRSNRLLVGQREATARLAETRELLFRELQHRVSNNLQMVAALLTVQRRQIADESAKAALDEASRRLQTIGKISRQLYDPAGSGQALDVFLDQLARDVIESSTDRPIGHLVSGVTDAGLSPEAAIPLALVVAESIANAIEHGFAKEQRDCMLQIRLQPLRDARLAVEIEDNGRGLPDGFTLANSDSLGLRIATMLADQLGGSFSLKPGATRGALARIELPLAA</sequence>
<evidence type="ECO:0000256" key="8">
    <source>
        <dbReference type="ARBA" id="ARBA00022777"/>
    </source>
</evidence>
<keyword evidence="5" id="KW-0808">Transferase</keyword>
<keyword evidence="16" id="KW-1185">Reference proteome</keyword>
<dbReference type="InterPro" id="IPR005467">
    <property type="entry name" value="His_kinase_dom"/>
</dbReference>
<dbReference type="InterPro" id="IPR025201">
    <property type="entry name" value="KdpD_TM"/>
</dbReference>
<protein>
    <recommendedName>
        <fullName evidence="3">histidine kinase</fullName>
        <ecNumber evidence="3">2.7.13.3</ecNumber>
    </recommendedName>
</protein>
<evidence type="ECO:0000256" key="4">
    <source>
        <dbReference type="ARBA" id="ARBA00022553"/>
    </source>
</evidence>
<evidence type="ECO:0000256" key="11">
    <source>
        <dbReference type="ARBA" id="ARBA00023012"/>
    </source>
</evidence>
<keyword evidence="10 13" id="KW-1133">Transmembrane helix</keyword>
<dbReference type="RefSeq" id="WP_344709550.1">
    <property type="nucleotide sequence ID" value="NZ_BAAAZD010000001.1"/>
</dbReference>
<comment type="catalytic activity">
    <reaction evidence="1">
        <text>ATP + protein L-histidine = ADP + protein N-phospho-L-histidine.</text>
        <dbReference type="EC" id="2.7.13.3"/>
    </reaction>
</comment>
<feature type="transmembrane region" description="Helical" evidence="13">
    <location>
        <begin position="20"/>
        <end position="41"/>
    </location>
</feature>
<evidence type="ECO:0000256" key="1">
    <source>
        <dbReference type="ARBA" id="ARBA00000085"/>
    </source>
</evidence>
<evidence type="ECO:0000256" key="2">
    <source>
        <dbReference type="ARBA" id="ARBA00004141"/>
    </source>
</evidence>
<dbReference type="PANTHER" id="PTHR41523:SF8">
    <property type="entry name" value="ETHYLENE RESPONSE SENSOR PROTEIN"/>
    <property type="match status" value="1"/>
</dbReference>
<dbReference type="PROSITE" id="PS50109">
    <property type="entry name" value="HIS_KIN"/>
    <property type="match status" value="1"/>
</dbReference>
<keyword evidence="7" id="KW-0547">Nucleotide-binding</keyword>
<dbReference type="EC" id="2.7.13.3" evidence="3"/>
<feature type="transmembrane region" description="Helical" evidence="13">
    <location>
        <begin position="98"/>
        <end position="118"/>
    </location>
</feature>
<keyword evidence="6 13" id="KW-0812">Transmembrane</keyword>
<dbReference type="InterPro" id="IPR011495">
    <property type="entry name" value="Sig_transdc_His_kin_sub2_dim/P"/>
</dbReference>
<evidence type="ECO:0000256" key="6">
    <source>
        <dbReference type="ARBA" id="ARBA00022692"/>
    </source>
</evidence>
<evidence type="ECO:0000256" key="5">
    <source>
        <dbReference type="ARBA" id="ARBA00022679"/>
    </source>
</evidence>
<proteinExistence type="predicted"/>
<dbReference type="InterPro" id="IPR003594">
    <property type="entry name" value="HATPase_dom"/>
</dbReference>
<dbReference type="InterPro" id="IPR038318">
    <property type="entry name" value="KdpD_sf"/>
</dbReference>
<keyword evidence="9" id="KW-0067">ATP-binding</keyword>
<dbReference type="SMART" id="SM00387">
    <property type="entry name" value="HATPase_c"/>
    <property type="match status" value="1"/>
</dbReference>
<keyword evidence="11" id="KW-0902">Two-component regulatory system</keyword>
<reference evidence="16" key="1">
    <citation type="journal article" date="2019" name="Int. J. Syst. Evol. Microbiol.">
        <title>The Global Catalogue of Microorganisms (GCM) 10K type strain sequencing project: providing services to taxonomists for standard genome sequencing and annotation.</title>
        <authorList>
            <consortium name="The Broad Institute Genomics Platform"/>
            <consortium name="The Broad Institute Genome Sequencing Center for Infectious Disease"/>
            <person name="Wu L."/>
            <person name="Ma J."/>
        </authorList>
    </citation>
    <scope>NUCLEOTIDE SEQUENCE [LARGE SCALE GENOMIC DNA]</scope>
    <source>
        <strain evidence="16">JCM 16603</strain>
    </source>
</reference>
<keyword evidence="8 15" id="KW-0418">Kinase</keyword>
<evidence type="ECO:0000256" key="13">
    <source>
        <dbReference type="SAM" id="Phobius"/>
    </source>
</evidence>
<evidence type="ECO:0000256" key="9">
    <source>
        <dbReference type="ARBA" id="ARBA00022840"/>
    </source>
</evidence>
<evidence type="ECO:0000259" key="14">
    <source>
        <dbReference type="PROSITE" id="PS50109"/>
    </source>
</evidence>
<dbReference type="Pfam" id="PF07568">
    <property type="entry name" value="HisKA_2"/>
    <property type="match status" value="1"/>
</dbReference>
<dbReference type="Pfam" id="PF02518">
    <property type="entry name" value="HATPase_c"/>
    <property type="match status" value="1"/>
</dbReference>
<accession>A0ABP7RYD0</accession>
<dbReference type="Pfam" id="PF13493">
    <property type="entry name" value="DUF4118"/>
    <property type="match status" value="1"/>
</dbReference>
<evidence type="ECO:0000256" key="7">
    <source>
        <dbReference type="ARBA" id="ARBA00022741"/>
    </source>
</evidence>
<organism evidence="15 16">
    <name type="scientific">Sphingomonas humi</name>
    <dbReference type="NCBI Taxonomy" id="335630"/>
    <lineage>
        <taxon>Bacteria</taxon>
        <taxon>Pseudomonadati</taxon>
        <taxon>Pseudomonadota</taxon>
        <taxon>Alphaproteobacteria</taxon>
        <taxon>Sphingomonadales</taxon>
        <taxon>Sphingomonadaceae</taxon>
        <taxon>Sphingomonas</taxon>
    </lineage>
</organism>
<gene>
    <name evidence="15" type="ORF">GCM10022211_14930</name>
</gene>
<dbReference type="InterPro" id="IPR036890">
    <property type="entry name" value="HATPase_C_sf"/>
</dbReference>
<evidence type="ECO:0000256" key="12">
    <source>
        <dbReference type="ARBA" id="ARBA00023136"/>
    </source>
</evidence>
<dbReference type="Proteomes" id="UP001501310">
    <property type="component" value="Unassembled WGS sequence"/>
</dbReference>
<evidence type="ECO:0000256" key="3">
    <source>
        <dbReference type="ARBA" id="ARBA00012438"/>
    </source>
</evidence>
<keyword evidence="12 13" id="KW-0472">Membrane</keyword>
<comment type="subcellular location">
    <subcellularLocation>
        <location evidence="2">Membrane</location>
        <topology evidence="2">Multi-pass membrane protein</topology>
    </subcellularLocation>
</comment>
<name>A0ABP7RYD0_9SPHN</name>
<evidence type="ECO:0000313" key="16">
    <source>
        <dbReference type="Proteomes" id="UP001501310"/>
    </source>
</evidence>
<dbReference type="Gene3D" id="3.30.565.10">
    <property type="entry name" value="Histidine kinase-like ATPase, C-terminal domain"/>
    <property type="match status" value="1"/>
</dbReference>
<comment type="caution">
    <text evidence="15">The sequence shown here is derived from an EMBL/GenBank/DDBJ whole genome shotgun (WGS) entry which is preliminary data.</text>
</comment>
<dbReference type="SUPFAM" id="SSF55874">
    <property type="entry name" value="ATPase domain of HSP90 chaperone/DNA topoisomerase II/histidine kinase"/>
    <property type="match status" value="1"/>
</dbReference>
<dbReference type="PANTHER" id="PTHR41523">
    <property type="entry name" value="TWO-COMPONENT SYSTEM SENSOR PROTEIN"/>
    <property type="match status" value="1"/>
</dbReference>
<evidence type="ECO:0000256" key="10">
    <source>
        <dbReference type="ARBA" id="ARBA00022989"/>
    </source>
</evidence>